<keyword evidence="1" id="KW-0812">Transmembrane</keyword>
<evidence type="ECO:0000256" key="1">
    <source>
        <dbReference type="SAM" id="Phobius"/>
    </source>
</evidence>
<proteinExistence type="predicted"/>
<dbReference type="RefSeq" id="WP_264516643.1">
    <property type="nucleotide sequence ID" value="NZ_JAPDDR010000024.1"/>
</dbReference>
<comment type="caution">
    <text evidence="2">The sequence shown here is derived from an EMBL/GenBank/DDBJ whole genome shotgun (WGS) entry which is preliminary data.</text>
</comment>
<feature type="transmembrane region" description="Helical" evidence="1">
    <location>
        <begin position="119"/>
        <end position="134"/>
    </location>
</feature>
<gene>
    <name evidence="2" type="ORF">OJ996_25765</name>
</gene>
<sequence length="144" mass="15713">MRVDPLDLIGHSISGMLLRTALAWFAIWIGFTLAGLTGLGSVGESLQDSLSSAPLLPLTIVAIAVGSGWWSWIALPLSFILAYRALTFISREGGFIELLLLIPLSFLVCAQCGDLDENLMMIAVPFVVFVYLLSKRQEKEALEE</sequence>
<reference evidence="2" key="1">
    <citation type="submission" date="2022-10" db="EMBL/GenBank/DDBJ databases">
        <title>Luteolibacter sp. GHJ8, whole genome shotgun sequencing project.</title>
        <authorList>
            <person name="Zhao G."/>
            <person name="Shen L."/>
        </authorList>
    </citation>
    <scope>NUCLEOTIDE SEQUENCE</scope>
    <source>
        <strain evidence="2">GHJ8</strain>
    </source>
</reference>
<dbReference type="EMBL" id="JAPDDR010000024">
    <property type="protein sequence ID" value="MCW1917023.1"/>
    <property type="molecule type" value="Genomic_DNA"/>
</dbReference>
<accession>A0ABT3GB03</accession>
<evidence type="ECO:0000313" key="3">
    <source>
        <dbReference type="Proteomes" id="UP001165653"/>
    </source>
</evidence>
<feature type="transmembrane region" description="Helical" evidence="1">
    <location>
        <begin position="21"/>
        <end position="43"/>
    </location>
</feature>
<evidence type="ECO:0000313" key="2">
    <source>
        <dbReference type="EMBL" id="MCW1917023.1"/>
    </source>
</evidence>
<keyword evidence="1" id="KW-1133">Transmembrane helix</keyword>
<keyword evidence="3" id="KW-1185">Reference proteome</keyword>
<keyword evidence="1" id="KW-0472">Membrane</keyword>
<feature type="transmembrane region" description="Helical" evidence="1">
    <location>
        <begin position="55"/>
        <end position="83"/>
    </location>
</feature>
<protein>
    <submittedName>
        <fullName evidence="2">Uncharacterized protein</fullName>
    </submittedName>
</protein>
<name>A0ABT3GB03_9BACT</name>
<feature type="transmembrane region" description="Helical" evidence="1">
    <location>
        <begin position="95"/>
        <end position="113"/>
    </location>
</feature>
<dbReference type="Proteomes" id="UP001165653">
    <property type="component" value="Unassembled WGS sequence"/>
</dbReference>
<organism evidence="2 3">
    <name type="scientific">Luteolibacter rhizosphaerae</name>
    <dbReference type="NCBI Taxonomy" id="2989719"/>
    <lineage>
        <taxon>Bacteria</taxon>
        <taxon>Pseudomonadati</taxon>
        <taxon>Verrucomicrobiota</taxon>
        <taxon>Verrucomicrobiia</taxon>
        <taxon>Verrucomicrobiales</taxon>
        <taxon>Verrucomicrobiaceae</taxon>
        <taxon>Luteolibacter</taxon>
    </lineage>
</organism>